<dbReference type="Proteomes" id="UP000017118">
    <property type="component" value="Chromosome"/>
</dbReference>
<proteinExistence type="predicted"/>
<dbReference type="PATRIC" id="fig|1345695.10.peg.2280"/>
<evidence type="ECO:0000313" key="2">
    <source>
        <dbReference type="Proteomes" id="UP000017118"/>
    </source>
</evidence>
<protein>
    <submittedName>
        <fullName evidence="1">Uncharacterized protein</fullName>
    </submittedName>
</protein>
<dbReference type="eggNOG" id="COG4926">
    <property type="taxonomic scope" value="Bacteria"/>
</dbReference>
<accession>U5MUD0</accession>
<sequence length="704" mass="77625">MNVSKFNDKFNKLDGNIYTVEEEITVINGVYEAELIHDNVNVKTINIYTGSKLTGDKINTYLTSTPSLTPWKTIIKIFYTMTPLYISYETTGDTVEADDINNVQDAIVDTQNALNSETARAIDRENQIENNLNLYKTTNNAEIQGLKAKDIDLDNKKSDLLYVNGEFNNRYTKDQVFTKDEVLQKIKDLIGNAPQTLDTFKEIADALGDDPNFATTIMNALSKKVDKIDGKQLSANDYDNTEKATLADVNSKKHTHANKNIIDTITQALLDTWNSAYSHISDVVKHITQSERDKWNNGVSIANNANNSINNLQVGGRNLWLRTKDYDAVNDTIWIDNNDATRPDTSFYSVSGTYNGFGVIRICHAWTDLSQNVSIDANTSYVLSAWIKSESASALASLNCYVNTGSTITSQNFTQSQSISTAWTKYYFVFNSGSLTTSTCRFENDNNNAYLICGLKLEKGNIATDWTPAPEDTDSQISTINTTVSFISNRTASLETSVSGINANITTINSNVSSVTSAINSLQVGGRNLVISSQVRQSIGNSTLWNTTDSYFSLTALGNDSYKLQCTTSNKDGCRIVWQSVVQGNTTYTLKINNILFSNTNARGLYVKFLNSSNNIINGDGSYYNISYADTSFASNGTITKQITTPSNATNALFFLGVGGLSSVGDSLTIYNIKFEKGTIATDWTPAPEDMVQKGMTWNDLEGV</sequence>
<gene>
    <name evidence="1" type="ORF">CLSA_c22960</name>
</gene>
<dbReference type="EMBL" id="CP006721">
    <property type="protein sequence ID" value="AGX43271.1"/>
    <property type="molecule type" value="Genomic_DNA"/>
</dbReference>
<name>U5MUD0_CLOSA</name>
<keyword evidence="2" id="KW-1185">Reference proteome</keyword>
<dbReference type="HOGENOM" id="CLU_391678_0_0_9"/>
<reference evidence="1 2" key="1">
    <citation type="journal article" date="2013" name="Genome Announc.">
        <title>Complete Genome Sequence of the Solvent Producer Clostridium saccharobutylicum NCP262 (DSM 13864).</title>
        <authorList>
            <person name="Poehlein A."/>
            <person name="Hartwich K."/>
            <person name="Krabben P."/>
            <person name="Ehrenreich A."/>
            <person name="Liebl W."/>
            <person name="Durre P."/>
            <person name="Gottschalk G."/>
            <person name="Daniel R."/>
        </authorList>
    </citation>
    <scope>NUCLEOTIDE SEQUENCE [LARGE SCALE GENOMIC DNA]</scope>
    <source>
        <strain evidence="1">DSM 13864</strain>
    </source>
</reference>
<organism evidence="1 2">
    <name type="scientific">Clostridium saccharobutylicum DSM 13864</name>
    <dbReference type="NCBI Taxonomy" id="1345695"/>
    <lineage>
        <taxon>Bacteria</taxon>
        <taxon>Bacillati</taxon>
        <taxon>Bacillota</taxon>
        <taxon>Clostridia</taxon>
        <taxon>Eubacteriales</taxon>
        <taxon>Clostridiaceae</taxon>
        <taxon>Clostridium</taxon>
    </lineage>
</organism>
<dbReference type="GeneID" id="55476836"/>
<dbReference type="KEGG" id="csb:CLSA_c22960"/>
<evidence type="ECO:0000313" key="1">
    <source>
        <dbReference type="EMBL" id="AGX43271.1"/>
    </source>
</evidence>
<dbReference type="OrthoDB" id="2609750at2"/>
<dbReference type="RefSeq" id="WP_022746422.1">
    <property type="nucleotide sequence ID" value="NC_022571.1"/>
</dbReference>
<dbReference type="AlphaFoldDB" id="U5MUD0"/>
<dbReference type="Gene3D" id="2.60.120.260">
    <property type="entry name" value="Galactose-binding domain-like"/>
    <property type="match status" value="1"/>
</dbReference>